<name>A0A0G4FE59_VITBC</name>
<dbReference type="InterPro" id="IPR043132">
    <property type="entry name" value="BCAT-like_C"/>
</dbReference>
<dbReference type="InterPro" id="IPR050571">
    <property type="entry name" value="Class-IV_PLP-Dep_Aminotrnsfr"/>
</dbReference>
<dbReference type="InterPro" id="IPR001544">
    <property type="entry name" value="Aminotrans_IV"/>
</dbReference>
<dbReference type="FunFam" id="3.20.10.10:FF:000002">
    <property type="entry name" value="D-alanine aminotransferase"/>
    <property type="match status" value="1"/>
</dbReference>
<protein>
    <submittedName>
        <fullName evidence="4">Uncharacterized protein</fullName>
    </submittedName>
</protein>
<keyword evidence="5" id="KW-1185">Reference proteome</keyword>
<dbReference type="GO" id="GO:0003824">
    <property type="term" value="F:catalytic activity"/>
    <property type="evidence" value="ECO:0007669"/>
    <property type="project" value="InterPro"/>
</dbReference>
<dbReference type="OrthoDB" id="25921at2759"/>
<reference evidence="4 5" key="1">
    <citation type="submission" date="2014-11" db="EMBL/GenBank/DDBJ databases">
        <authorList>
            <person name="Zhu J."/>
            <person name="Qi W."/>
            <person name="Song R."/>
        </authorList>
    </citation>
    <scope>NUCLEOTIDE SEQUENCE [LARGE SCALE GENOMIC DNA]</scope>
</reference>
<dbReference type="Proteomes" id="UP000041254">
    <property type="component" value="Unassembled WGS sequence"/>
</dbReference>
<dbReference type="Pfam" id="PF01063">
    <property type="entry name" value="Aminotran_4"/>
    <property type="match status" value="1"/>
</dbReference>
<dbReference type="PANTHER" id="PTHR42743:SF22">
    <property type="entry name" value="D-AMINO-ACID TRANSAMINASE, CHLOROPLASTIC"/>
    <property type="match status" value="1"/>
</dbReference>
<evidence type="ECO:0000313" key="5">
    <source>
        <dbReference type="Proteomes" id="UP000041254"/>
    </source>
</evidence>
<dbReference type="PANTHER" id="PTHR42743">
    <property type="entry name" value="AMINO-ACID AMINOTRANSFERASE"/>
    <property type="match status" value="1"/>
</dbReference>
<dbReference type="Gene3D" id="3.20.10.10">
    <property type="entry name" value="D-amino Acid Aminotransferase, subunit A, domain 2"/>
    <property type="match status" value="1"/>
</dbReference>
<dbReference type="AlphaFoldDB" id="A0A0G4FE59"/>
<sequence length="338" mass="37321">MPAVPVPIFDESSYLKAMRDRRGSAKIYAMYSSVIGGIVTDTNLMSVPIDDHLVHRGHAVFDTCSLFNGNLYRVDIHLDRFLKSAATARIAHKWTKDDLRSIIQQTAAASGKKTANLRYWMGAGVGGFALHPAECQSASLYVVVWGSHPAHSAGEETLDLRQGEGIREFTVSVPMKPKLLATMKSNNYLLNALMSMESTEKGGRYGILTYDGKLAEAAVCCVGVLTKDKEFLTPPFDCILAGTTVRRCMDICRDMCASGELKDVRQQEVPLDTVYQAEELLMLSGDWHVESIVELDGRPIGTGQPGPLAKRVRDTIMREANEGTHDCHPVPYHLYSRQ</sequence>
<dbReference type="GO" id="GO:0046394">
    <property type="term" value="P:carboxylic acid biosynthetic process"/>
    <property type="evidence" value="ECO:0007669"/>
    <property type="project" value="UniProtKB-ARBA"/>
</dbReference>
<gene>
    <name evidence="4" type="ORF">Vbra_9038</name>
</gene>
<evidence type="ECO:0000313" key="4">
    <source>
        <dbReference type="EMBL" id="CEM11150.1"/>
    </source>
</evidence>
<organism evidence="4 5">
    <name type="scientific">Vitrella brassicaformis (strain CCMP3155)</name>
    <dbReference type="NCBI Taxonomy" id="1169540"/>
    <lineage>
        <taxon>Eukaryota</taxon>
        <taxon>Sar</taxon>
        <taxon>Alveolata</taxon>
        <taxon>Colpodellida</taxon>
        <taxon>Vitrellaceae</taxon>
        <taxon>Vitrella</taxon>
    </lineage>
</organism>
<comment type="cofactor">
    <cofactor evidence="1">
        <name>pyridoxal 5'-phosphate</name>
        <dbReference type="ChEBI" id="CHEBI:597326"/>
    </cofactor>
</comment>
<dbReference type="InParanoid" id="A0A0G4FE59"/>
<dbReference type="EMBL" id="CDMY01000410">
    <property type="protein sequence ID" value="CEM11150.1"/>
    <property type="molecule type" value="Genomic_DNA"/>
</dbReference>
<dbReference type="VEuPathDB" id="CryptoDB:Vbra_9038"/>
<comment type="similarity">
    <text evidence="2">Belongs to the class-IV pyridoxal-phosphate-dependent aminotransferase family.</text>
</comment>
<dbReference type="CDD" id="cd00449">
    <property type="entry name" value="PLPDE_IV"/>
    <property type="match status" value="1"/>
</dbReference>
<evidence type="ECO:0000256" key="3">
    <source>
        <dbReference type="ARBA" id="ARBA00022898"/>
    </source>
</evidence>
<keyword evidence="3" id="KW-0663">Pyridoxal phosphate</keyword>
<proteinExistence type="inferred from homology"/>
<dbReference type="OMA" id="ATMADYS"/>
<evidence type="ECO:0000256" key="2">
    <source>
        <dbReference type="ARBA" id="ARBA00009320"/>
    </source>
</evidence>
<accession>A0A0G4FE59</accession>
<dbReference type="GO" id="GO:0008652">
    <property type="term" value="P:amino acid biosynthetic process"/>
    <property type="evidence" value="ECO:0007669"/>
    <property type="project" value="UniProtKB-ARBA"/>
</dbReference>
<dbReference type="InterPro" id="IPR043131">
    <property type="entry name" value="BCAT-like_N"/>
</dbReference>
<evidence type="ECO:0000256" key="1">
    <source>
        <dbReference type="ARBA" id="ARBA00001933"/>
    </source>
</evidence>
<dbReference type="Gene3D" id="3.30.470.10">
    <property type="match status" value="1"/>
</dbReference>
<dbReference type="InterPro" id="IPR036038">
    <property type="entry name" value="Aminotransferase-like"/>
</dbReference>
<dbReference type="SUPFAM" id="SSF56752">
    <property type="entry name" value="D-aminoacid aminotransferase-like PLP-dependent enzymes"/>
    <property type="match status" value="1"/>
</dbReference>
<dbReference type="STRING" id="1169540.A0A0G4FE59"/>